<accession>A0ABQ4ZVV3</accession>
<gene>
    <name evidence="2" type="ORF">Tco_0801397</name>
</gene>
<keyword evidence="3" id="KW-1185">Reference proteome</keyword>
<evidence type="ECO:0000256" key="1">
    <source>
        <dbReference type="SAM" id="MobiDB-lite"/>
    </source>
</evidence>
<evidence type="ECO:0000313" key="2">
    <source>
        <dbReference type="EMBL" id="GJS94429.1"/>
    </source>
</evidence>
<feature type="compositionally biased region" description="Basic and acidic residues" evidence="1">
    <location>
        <begin position="38"/>
        <end position="64"/>
    </location>
</feature>
<comment type="caution">
    <text evidence="2">The sequence shown here is derived from an EMBL/GenBank/DDBJ whole genome shotgun (WGS) entry which is preliminary data.</text>
</comment>
<reference evidence="2" key="1">
    <citation type="journal article" date="2022" name="Int. J. Mol. Sci.">
        <title>Draft Genome of Tanacetum Coccineum: Genomic Comparison of Closely Related Tanacetum-Family Plants.</title>
        <authorList>
            <person name="Yamashiro T."/>
            <person name="Shiraishi A."/>
            <person name="Nakayama K."/>
            <person name="Satake H."/>
        </authorList>
    </citation>
    <scope>NUCLEOTIDE SEQUENCE</scope>
</reference>
<dbReference type="Proteomes" id="UP001151760">
    <property type="component" value="Unassembled WGS sequence"/>
</dbReference>
<dbReference type="EMBL" id="BQNB010011730">
    <property type="protein sequence ID" value="GJS94429.1"/>
    <property type="molecule type" value="Genomic_DNA"/>
</dbReference>
<proteinExistence type="predicted"/>
<protein>
    <submittedName>
        <fullName evidence="2">Uncharacterized protein</fullName>
    </submittedName>
</protein>
<feature type="region of interest" description="Disordered" evidence="1">
    <location>
        <begin position="28"/>
        <end position="87"/>
    </location>
</feature>
<name>A0ABQ4ZVV3_9ASTR</name>
<sequence length="352" mass="41132">MKDNPQLQQDDLPIWLALKYKFERLHVSNTPCRPSVVRPRDQDDPHDDAHPEGENSAKRQKTSEHGTYVFGESSSGQTDSYATNDDELPTKKVSQELEEEMSQTVDETKLRKVKGNSGSEKIMMSLHKFPAVIFSDDDIEERTSRWKQKELEKSKDVVYSNSKIVQIIKTYWELGHEHKFITKIIARRANGSIVSIRESDYKNLNKNDIEDMYLLIINGKVDDYAETGLLWSLSVFIRSTVIWERVHDFQLEQQERKESDEHQEIHKFCDATLKRVLEGLKSYNNNVKHGYVTPSLSKEDVEYLQLFEEEIEERLKHPFVDSDEGRGKLYRNVNDKRKTTRIKKGMPRIIDP</sequence>
<evidence type="ECO:0000313" key="3">
    <source>
        <dbReference type="Proteomes" id="UP001151760"/>
    </source>
</evidence>
<organism evidence="2 3">
    <name type="scientific">Tanacetum coccineum</name>
    <dbReference type="NCBI Taxonomy" id="301880"/>
    <lineage>
        <taxon>Eukaryota</taxon>
        <taxon>Viridiplantae</taxon>
        <taxon>Streptophyta</taxon>
        <taxon>Embryophyta</taxon>
        <taxon>Tracheophyta</taxon>
        <taxon>Spermatophyta</taxon>
        <taxon>Magnoliopsida</taxon>
        <taxon>eudicotyledons</taxon>
        <taxon>Gunneridae</taxon>
        <taxon>Pentapetalae</taxon>
        <taxon>asterids</taxon>
        <taxon>campanulids</taxon>
        <taxon>Asterales</taxon>
        <taxon>Asteraceae</taxon>
        <taxon>Asteroideae</taxon>
        <taxon>Anthemideae</taxon>
        <taxon>Anthemidinae</taxon>
        <taxon>Tanacetum</taxon>
    </lineage>
</organism>
<reference evidence="2" key="2">
    <citation type="submission" date="2022-01" db="EMBL/GenBank/DDBJ databases">
        <authorList>
            <person name="Yamashiro T."/>
            <person name="Shiraishi A."/>
            <person name="Satake H."/>
            <person name="Nakayama K."/>
        </authorList>
    </citation>
    <scope>NUCLEOTIDE SEQUENCE</scope>
</reference>
<feature type="compositionally biased region" description="Polar residues" evidence="1">
    <location>
        <begin position="72"/>
        <end position="83"/>
    </location>
</feature>